<evidence type="ECO:0000256" key="1">
    <source>
        <dbReference type="SAM" id="Phobius"/>
    </source>
</evidence>
<keyword evidence="1" id="KW-1133">Transmembrane helix</keyword>
<keyword evidence="1" id="KW-0472">Membrane</keyword>
<protein>
    <submittedName>
        <fullName evidence="2">Uncharacterized protein</fullName>
    </submittedName>
</protein>
<sequence>MKSTQLIAVDALFHLCLVPSLLSIFGSPTSGERYVKIPTYGPLITYVLFGLTNIVVHPFLVFLAFEKTKPKKYSIFEYIISTLLSALITFVAIFLLRSQMTHSILHLLLCSLGIGAYAAPLVLVAIKNSIDQKDEKHFLVFPALFTLVVFFLSALPGSLDHYSPLKFFPTPLFYAFVPATFLSDIYTYIYYLYVETTRSNNLDK</sequence>
<feature type="transmembrane region" description="Helical" evidence="1">
    <location>
        <begin position="75"/>
        <end position="97"/>
    </location>
</feature>
<dbReference type="GeneID" id="14882891"/>
<feature type="transmembrane region" description="Helical" evidence="1">
    <location>
        <begin position="103"/>
        <end position="126"/>
    </location>
</feature>
<evidence type="ECO:0000313" key="2">
    <source>
        <dbReference type="EMBL" id="ELP83926.1"/>
    </source>
</evidence>
<name>A0A0A1TUU4_ENTIV</name>
<gene>
    <name evidence="2" type="ORF">EIN_311970</name>
</gene>
<feature type="transmembrane region" description="Helical" evidence="1">
    <location>
        <begin position="43"/>
        <end position="63"/>
    </location>
</feature>
<feature type="transmembrane region" description="Helical" evidence="1">
    <location>
        <begin position="171"/>
        <end position="194"/>
    </location>
</feature>
<dbReference type="AlphaFoldDB" id="A0A0A1TUU4"/>
<dbReference type="OMA" id="MTHSILH"/>
<dbReference type="KEGG" id="eiv:EIN_311970"/>
<dbReference type="VEuPathDB" id="AmoebaDB:EIN_311970"/>
<reference evidence="2 3" key="1">
    <citation type="submission" date="2012-10" db="EMBL/GenBank/DDBJ databases">
        <authorList>
            <person name="Zafar N."/>
            <person name="Inman J."/>
            <person name="Hall N."/>
            <person name="Lorenzi H."/>
            <person name="Caler E."/>
        </authorList>
    </citation>
    <scope>NUCLEOTIDE SEQUENCE [LARGE SCALE GENOMIC DNA]</scope>
    <source>
        <strain evidence="2 3">IP1</strain>
    </source>
</reference>
<accession>A0A0A1TUU4</accession>
<keyword evidence="1" id="KW-0812">Transmembrane</keyword>
<dbReference type="RefSeq" id="XP_004183272.1">
    <property type="nucleotide sequence ID" value="XM_004183224.1"/>
</dbReference>
<evidence type="ECO:0000313" key="3">
    <source>
        <dbReference type="Proteomes" id="UP000014680"/>
    </source>
</evidence>
<proteinExistence type="predicted"/>
<keyword evidence="3" id="KW-1185">Reference proteome</keyword>
<dbReference type="Proteomes" id="UP000014680">
    <property type="component" value="Unassembled WGS sequence"/>
</dbReference>
<feature type="transmembrane region" description="Helical" evidence="1">
    <location>
        <begin position="138"/>
        <end position="159"/>
    </location>
</feature>
<dbReference type="OrthoDB" id="29730at2759"/>
<feature type="transmembrane region" description="Helical" evidence="1">
    <location>
        <begin position="12"/>
        <end position="31"/>
    </location>
</feature>
<dbReference type="EMBL" id="KB207208">
    <property type="protein sequence ID" value="ELP83926.1"/>
    <property type="molecule type" value="Genomic_DNA"/>
</dbReference>
<organism evidence="2 3">
    <name type="scientific">Entamoeba invadens IP1</name>
    <dbReference type="NCBI Taxonomy" id="370355"/>
    <lineage>
        <taxon>Eukaryota</taxon>
        <taxon>Amoebozoa</taxon>
        <taxon>Evosea</taxon>
        <taxon>Archamoebae</taxon>
        <taxon>Mastigamoebida</taxon>
        <taxon>Entamoebidae</taxon>
        <taxon>Entamoeba</taxon>
    </lineage>
</organism>